<keyword evidence="2" id="KW-0479">Metal-binding</keyword>
<evidence type="ECO:0000313" key="5">
    <source>
        <dbReference type="EMBL" id="PLW52719.1"/>
    </source>
</evidence>
<dbReference type="SUPFAM" id="SSF57756">
    <property type="entry name" value="Retrovirus zinc finger-like domains"/>
    <property type="match status" value="1"/>
</dbReference>
<keyword evidence="1" id="KW-0507">mRNA processing</keyword>
<gene>
    <name evidence="5" type="ORF">PCANC_15990</name>
</gene>
<accession>A0A2N5VRU9</accession>
<feature type="compositionally biased region" description="Basic and acidic residues" evidence="3">
    <location>
        <begin position="1"/>
        <end position="13"/>
    </location>
</feature>
<keyword evidence="2" id="KW-0862">Zinc</keyword>
<protein>
    <recommendedName>
        <fullName evidence="4">CCHC-type domain-containing protein</fullName>
    </recommendedName>
</protein>
<evidence type="ECO:0000259" key="4">
    <source>
        <dbReference type="PROSITE" id="PS50158"/>
    </source>
</evidence>
<evidence type="ECO:0000256" key="3">
    <source>
        <dbReference type="SAM" id="MobiDB-lite"/>
    </source>
</evidence>
<dbReference type="EMBL" id="PGCJ01000075">
    <property type="protein sequence ID" value="PLW52719.1"/>
    <property type="molecule type" value="Genomic_DNA"/>
</dbReference>
<feature type="compositionally biased region" description="Basic and acidic residues" evidence="3">
    <location>
        <begin position="21"/>
        <end position="42"/>
    </location>
</feature>
<keyword evidence="2" id="KW-0863">Zinc-finger</keyword>
<feature type="region of interest" description="Disordered" evidence="3">
    <location>
        <begin position="1"/>
        <end position="51"/>
    </location>
</feature>
<feature type="region of interest" description="Disordered" evidence="3">
    <location>
        <begin position="385"/>
        <end position="411"/>
    </location>
</feature>
<reference evidence="5 6" key="1">
    <citation type="submission" date="2017-11" db="EMBL/GenBank/DDBJ databases">
        <title>De novo assembly and phasing of dikaryotic genomes from two isolates of Puccinia coronata f. sp. avenae, the causal agent of oat crown rust.</title>
        <authorList>
            <person name="Miller M.E."/>
            <person name="Zhang Y."/>
            <person name="Omidvar V."/>
            <person name="Sperschneider J."/>
            <person name="Schwessinger B."/>
            <person name="Raley C."/>
            <person name="Palmer J.M."/>
            <person name="Garnica D."/>
            <person name="Upadhyaya N."/>
            <person name="Rathjen J."/>
            <person name="Taylor J.M."/>
            <person name="Park R.F."/>
            <person name="Dodds P.N."/>
            <person name="Hirsch C.D."/>
            <person name="Kianian S.F."/>
            <person name="Figueroa M."/>
        </authorList>
    </citation>
    <scope>NUCLEOTIDE SEQUENCE [LARGE SCALE GENOMIC DNA]</scope>
    <source>
        <strain evidence="5">12NC29</strain>
    </source>
</reference>
<dbReference type="InterPro" id="IPR025724">
    <property type="entry name" value="GAG-pre-integrase_dom"/>
</dbReference>
<name>A0A2N5VRU9_9BASI</name>
<dbReference type="InterPro" id="IPR001878">
    <property type="entry name" value="Znf_CCHC"/>
</dbReference>
<comment type="caution">
    <text evidence="5">The sequence shown here is derived from an EMBL/GenBank/DDBJ whole genome shotgun (WGS) entry which is preliminary data.</text>
</comment>
<sequence length="632" mass="71343">MNDWDDPLKKELPESDYESVPETKSKDSDDSSIDRDLPEQIRKKPIPSTSKMEELKSLAVQMDEMKRHQHTHSHTPQSIQLSHAENVLKQFIKSPIKRFNDENPKKPILAFDGSNFSDWEKAIDQTLVNAFDRDGSFIENLDNFNHLNCPENRAVASLIRNSLDPALLTIVESGQSDKPRELFVLLREKCKRSGQRHKLMAIEKLLRLASERPPARETWLASWCTLKADLDCVNPTLNEVWGLFHQAVATSPPGVDKKNFEYSISQPLDDMNTPPSFSEVTTIIQSALSKTLCNSTLSPGTIATDIDMSVGQVAAYKSNSRYVPPQMRSQPEQPLKQKFSVEKATFYQGKTQPETLREQYGSNCLYCGQNGHWYSDCNPFWDDVRQGRIKQPPPNHADSSSRYIPPAQPAVQEDRPVGKVRKIDIPNVYKGMILINSGATTNVSGPSPFFTITSKLSAPRSVTLAVSDCVAPLNYIGRLRIPTPKGTIEIENVYFCEGVKVLILSMGRLVVSGWKFTHTGTSATLTSPEDVNFPLVFNNFCWTILTTCDEDFKINKITQLPSFDPYLWHVRLGHVSDEVVKKFLNMHFPDKRIPFKSFFCEQCAKSKALRLKANGVESQIPQDKHSTCAYPM</sequence>
<dbReference type="Pfam" id="PF13976">
    <property type="entry name" value="gag_pre-integrs"/>
    <property type="match status" value="1"/>
</dbReference>
<organism evidence="5 6">
    <name type="scientific">Puccinia coronata f. sp. avenae</name>
    <dbReference type="NCBI Taxonomy" id="200324"/>
    <lineage>
        <taxon>Eukaryota</taxon>
        <taxon>Fungi</taxon>
        <taxon>Dikarya</taxon>
        <taxon>Basidiomycota</taxon>
        <taxon>Pucciniomycotina</taxon>
        <taxon>Pucciniomycetes</taxon>
        <taxon>Pucciniales</taxon>
        <taxon>Pucciniaceae</taxon>
        <taxon>Puccinia</taxon>
    </lineage>
</organism>
<feature type="domain" description="CCHC-type" evidence="4">
    <location>
        <begin position="364"/>
        <end position="377"/>
    </location>
</feature>
<dbReference type="Proteomes" id="UP000235388">
    <property type="component" value="Unassembled WGS sequence"/>
</dbReference>
<dbReference type="OrthoDB" id="2506816at2759"/>
<dbReference type="AlphaFoldDB" id="A0A2N5VRU9"/>
<dbReference type="InterPro" id="IPR036875">
    <property type="entry name" value="Znf_CCHC_sf"/>
</dbReference>
<evidence type="ECO:0000256" key="1">
    <source>
        <dbReference type="ARBA" id="ARBA00022664"/>
    </source>
</evidence>
<keyword evidence="6" id="KW-1185">Reference proteome</keyword>
<evidence type="ECO:0000256" key="2">
    <source>
        <dbReference type="PROSITE-ProRule" id="PRU00047"/>
    </source>
</evidence>
<proteinExistence type="predicted"/>
<evidence type="ECO:0000313" key="6">
    <source>
        <dbReference type="Proteomes" id="UP000235388"/>
    </source>
</evidence>
<dbReference type="GO" id="GO:0006397">
    <property type="term" value="P:mRNA processing"/>
    <property type="evidence" value="ECO:0007669"/>
    <property type="project" value="UniProtKB-KW"/>
</dbReference>
<dbReference type="PROSITE" id="PS50158">
    <property type="entry name" value="ZF_CCHC"/>
    <property type="match status" value="1"/>
</dbReference>
<dbReference type="GO" id="GO:0003676">
    <property type="term" value="F:nucleic acid binding"/>
    <property type="evidence" value="ECO:0007669"/>
    <property type="project" value="InterPro"/>
</dbReference>
<dbReference type="GO" id="GO:0008270">
    <property type="term" value="F:zinc ion binding"/>
    <property type="evidence" value="ECO:0007669"/>
    <property type="project" value="UniProtKB-KW"/>
</dbReference>